<evidence type="ECO:0000313" key="2">
    <source>
        <dbReference type="Proteomes" id="UP000702544"/>
    </source>
</evidence>
<organism evidence="1 2">
    <name type="scientific">Candidatus Kutchimonas denitrificans</name>
    <dbReference type="NCBI Taxonomy" id="3056748"/>
    <lineage>
        <taxon>Bacteria</taxon>
        <taxon>Pseudomonadati</taxon>
        <taxon>Gemmatimonadota</taxon>
        <taxon>Gemmatimonadia</taxon>
        <taxon>Candidatus Palauibacterales</taxon>
        <taxon>Candidatus Palauibacteraceae</taxon>
        <taxon>Candidatus Kutchimonas</taxon>
    </lineage>
</organism>
<gene>
    <name evidence="1" type="ORF">GWO12_12185</name>
</gene>
<name>A0AAE4ZCC2_9BACT</name>
<accession>A0AAE4ZCC2</accession>
<protein>
    <submittedName>
        <fullName evidence="1">Uncharacterized protein</fullName>
    </submittedName>
</protein>
<dbReference type="EMBL" id="JAACAK010000096">
    <property type="protein sequence ID" value="NIR75851.1"/>
    <property type="molecule type" value="Genomic_DNA"/>
</dbReference>
<reference evidence="1 2" key="1">
    <citation type="submission" date="2020-01" db="EMBL/GenBank/DDBJ databases">
        <title>Genomes assembled from Gulf of Kutch pelagic sediment metagenomes.</title>
        <authorList>
            <person name="Chandrashekar M."/>
            <person name="Mahajan M.S."/>
            <person name="Dave K.J."/>
            <person name="Vatsa P."/>
            <person name="Nathani N.M."/>
        </authorList>
    </citation>
    <scope>NUCLEOTIDE SEQUENCE [LARGE SCALE GENOMIC DNA]</scope>
    <source>
        <strain evidence="1">KS3-K002</strain>
    </source>
</reference>
<sequence length="296" mass="34081">MSKRVADLKVRLPGFVEPSTASQREGFLEPGRYTVLDYRTDHPDENSDYALVSAPVLGASDTWICTRWKGQRYADISEQPRTSTERRSFEDDPRALPEQALVDLLPRFHDFTYDLDEARYPFELPGVRIPVAPPATNNCCTFVEALLVRAWADATDLEWDAERHGQMMIFSADDFYSPVTAAVETELALPVSEPDAPPHPWTIVQGWRHQWRGGHTFLIVDHHAETDRVLTLESNSSYNLDGVGFRKIGNLRDLEGRPPENWWERDDLWTWEKVCSTYRFRNQAWLKVTDRGWSGL</sequence>
<comment type="caution">
    <text evidence="1">The sequence shown here is derived from an EMBL/GenBank/DDBJ whole genome shotgun (WGS) entry which is preliminary data.</text>
</comment>
<dbReference type="AlphaFoldDB" id="A0AAE4ZCC2"/>
<proteinExistence type="predicted"/>
<evidence type="ECO:0000313" key="1">
    <source>
        <dbReference type="EMBL" id="NIR75851.1"/>
    </source>
</evidence>
<dbReference type="Proteomes" id="UP000702544">
    <property type="component" value="Unassembled WGS sequence"/>
</dbReference>